<comment type="caution">
    <text evidence="10">The sequence shown here is derived from an EMBL/GenBank/DDBJ whole genome shotgun (WGS) entry which is preliminary data.</text>
</comment>
<dbReference type="FunFam" id="1.20.1250.20:FF:000078">
    <property type="entry name" value="MFS maltose transporter, putative"/>
    <property type="match status" value="1"/>
</dbReference>
<feature type="transmembrane region" description="Helical" evidence="8">
    <location>
        <begin position="184"/>
        <end position="205"/>
    </location>
</feature>
<feature type="transmembrane region" description="Helical" evidence="8">
    <location>
        <begin position="345"/>
        <end position="364"/>
    </location>
</feature>
<dbReference type="SUPFAM" id="SSF103473">
    <property type="entry name" value="MFS general substrate transporter"/>
    <property type="match status" value="1"/>
</dbReference>
<feature type="transmembrane region" description="Helical" evidence="8">
    <location>
        <begin position="407"/>
        <end position="426"/>
    </location>
</feature>
<evidence type="ECO:0000256" key="8">
    <source>
        <dbReference type="SAM" id="Phobius"/>
    </source>
</evidence>
<evidence type="ECO:0000256" key="1">
    <source>
        <dbReference type="ARBA" id="ARBA00004141"/>
    </source>
</evidence>
<dbReference type="EMBL" id="JAPQKT010000009">
    <property type="protein sequence ID" value="KAJ5221466.1"/>
    <property type="molecule type" value="Genomic_DNA"/>
</dbReference>
<dbReference type="PROSITE" id="PS50850">
    <property type="entry name" value="MFS"/>
    <property type="match status" value="1"/>
</dbReference>
<name>A0A9W9TG31_PENCI</name>
<comment type="subcellular location">
    <subcellularLocation>
        <location evidence="1">Membrane</location>
        <topology evidence="1">Multi-pass membrane protein</topology>
    </subcellularLocation>
</comment>
<dbReference type="InterPro" id="IPR020846">
    <property type="entry name" value="MFS_dom"/>
</dbReference>
<evidence type="ECO:0000256" key="6">
    <source>
        <dbReference type="ARBA" id="ARBA00023136"/>
    </source>
</evidence>
<organism evidence="10 11">
    <name type="scientific">Penicillium citrinum</name>
    <dbReference type="NCBI Taxonomy" id="5077"/>
    <lineage>
        <taxon>Eukaryota</taxon>
        <taxon>Fungi</taxon>
        <taxon>Dikarya</taxon>
        <taxon>Ascomycota</taxon>
        <taxon>Pezizomycotina</taxon>
        <taxon>Eurotiomycetes</taxon>
        <taxon>Eurotiomycetidae</taxon>
        <taxon>Eurotiales</taxon>
        <taxon>Aspergillaceae</taxon>
        <taxon>Penicillium</taxon>
    </lineage>
</organism>
<reference evidence="10" key="1">
    <citation type="submission" date="2022-11" db="EMBL/GenBank/DDBJ databases">
        <authorList>
            <person name="Petersen C."/>
        </authorList>
    </citation>
    <scope>NUCLEOTIDE SEQUENCE</scope>
    <source>
        <strain evidence="10">IBT 23319</strain>
    </source>
</reference>
<dbReference type="RefSeq" id="XP_056496389.1">
    <property type="nucleotide sequence ID" value="XM_056649258.1"/>
</dbReference>
<feature type="transmembrane region" description="Helical" evidence="8">
    <location>
        <begin position="225"/>
        <end position="242"/>
    </location>
</feature>
<evidence type="ECO:0000259" key="9">
    <source>
        <dbReference type="PROSITE" id="PS50850"/>
    </source>
</evidence>
<dbReference type="AlphaFoldDB" id="A0A9W9TG31"/>
<dbReference type="NCBIfam" id="TIGR00879">
    <property type="entry name" value="SP"/>
    <property type="match status" value="1"/>
</dbReference>
<evidence type="ECO:0000256" key="7">
    <source>
        <dbReference type="RuleBase" id="RU003346"/>
    </source>
</evidence>
<feature type="transmembrane region" description="Helical" evidence="8">
    <location>
        <begin position="438"/>
        <end position="461"/>
    </location>
</feature>
<dbReference type="Gene3D" id="1.20.1250.20">
    <property type="entry name" value="MFS general substrate transporter like domains"/>
    <property type="match status" value="1"/>
</dbReference>
<comment type="similarity">
    <text evidence="2 7">Belongs to the major facilitator superfamily. Sugar transporter (TC 2.A.1.1) family.</text>
</comment>
<feature type="transmembrane region" description="Helical" evidence="8">
    <location>
        <begin position="49"/>
        <end position="68"/>
    </location>
</feature>
<feature type="transmembrane region" description="Helical" evidence="8">
    <location>
        <begin position="157"/>
        <end position="177"/>
    </location>
</feature>
<feature type="transmembrane region" description="Helical" evidence="8">
    <location>
        <begin position="307"/>
        <end position="325"/>
    </location>
</feature>
<proteinExistence type="inferred from homology"/>
<accession>A0A9W9TG31</accession>
<feature type="transmembrane region" description="Helical" evidence="8">
    <location>
        <begin position="473"/>
        <end position="491"/>
    </location>
</feature>
<dbReference type="GeneID" id="81388425"/>
<dbReference type="PANTHER" id="PTHR48022:SF51">
    <property type="entry name" value="ALPHA-GLUCOSIDE TRANSPORTER, PUTATIVE (AFU_ORTHOLOGUE AFUA_6G11920)-RELATED"/>
    <property type="match status" value="1"/>
</dbReference>
<dbReference type="GO" id="GO:0016020">
    <property type="term" value="C:membrane"/>
    <property type="evidence" value="ECO:0007669"/>
    <property type="project" value="UniProtKB-SubCell"/>
</dbReference>
<dbReference type="OrthoDB" id="6612291at2759"/>
<dbReference type="GO" id="GO:0005351">
    <property type="term" value="F:carbohydrate:proton symporter activity"/>
    <property type="evidence" value="ECO:0007669"/>
    <property type="project" value="TreeGrafter"/>
</dbReference>
<dbReference type="InterPro" id="IPR036259">
    <property type="entry name" value="MFS_trans_sf"/>
</dbReference>
<protein>
    <recommendedName>
        <fullName evidence="9">Major facilitator superfamily (MFS) profile domain-containing protein</fullName>
    </recommendedName>
</protein>
<feature type="transmembrane region" description="Helical" evidence="8">
    <location>
        <begin position="376"/>
        <end position="395"/>
    </location>
</feature>
<feature type="transmembrane region" description="Helical" evidence="8">
    <location>
        <begin position="133"/>
        <end position="151"/>
    </location>
</feature>
<evidence type="ECO:0000256" key="4">
    <source>
        <dbReference type="ARBA" id="ARBA00022692"/>
    </source>
</evidence>
<dbReference type="InterPro" id="IPR005829">
    <property type="entry name" value="Sugar_transporter_CS"/>
</dbReference>
<keyword evidence="4 8" id="KW-0812">Transmembrane</keyword>
<feature type="domain" description="Major facilitator superfamily (MFS) profile" evidence="9">
    <location>
        <begin position="55"/>
        <end position="495"/>
    </location>
</feature>
<keyword evidence="6 8" id="KW-0472">Membrane</keyword>
<keyword evidence="3 7" id="KW-0813">Transport</keyword>
<evidence type="ECO:0000313" key="11">
    <source>
        <dbReference type="Proteomes" id="UP001147733"/>
    </source>
</evidence>
<dbReference type="PROSITE" id="PS00217">
    <property type="entry name" value="SUGAR_TRANSPORT_2"/>
    <property type="match status" value="1"/>
</dbReference>
<evidence type="ECO:0000256" key="2">
    <source>
        <dbReference type="ARBA" id="ARBA00010992"/>
    </source>
</evidence>
<dbReference type="InterPro" id="IPR050360">
    <property type="entry name" value="MFS_Sugar_Transporters"/>
</dbReference>
<keyword evidence="5 8" id="KW-1133">Transmembrane helix</keyword>
<sequence>MDADKPVDSAHVEESTPVTKGLADAKLAQYSETQSRDHDMPMKVAISNYWRSAAYCLFFCMSAVLWGYDMQVNGGLLAASQFRAVFGYTLPGGETILPARWQAAFNMIATVGGMIGSLLCGPLSPYIGRKLNLALACVISTGAVFLQFFAFQRGVLLAGKLVNGIALGMFLVTACAYCSESSPVALRGLTTAMVNLFVVIGQLLGNCLIKAFGSRSDTFAYRIPFAFQWLFPVILISGVWFCPESPYWYVQRGRIEEARKSLERFQVGGSVDQWLHEIQETVRMEEESANSAGYIDCFRGTDLRRTMIIFCVWTINSLTGVNFVLSYSTYFFEIAGLPTSRSFDMGVGVTAVGVVGNICSWYVINVIGRRSLVPGVGVLMVIVFIIAILDVVPGYNSSMAWGQSALIIVWNFFYDLTLGPLGYVICGEMSSTRLRSHVVSIGFFTQNLWTLIMTITVPYMINPDEGNLRGKTGFIFAFFSALAFVWTYFCLPETKGRSYEELDHMFEQKIPARKFCKYRRETEENSCISP</sequence>
<gene>
    <name evidence="10" type="ORF">N7469_010353</name>
</gene>
<dbReference type="InterPro" id="IPR005828">
    <property type="entry name" value="MFS_sugar_transport-like"/>
</dbReference>
<dbReference type="InterPro" id="IPR003663">
    <property type="entry name" value="Sugar/inositol_transpt"/>
</dbReference>
<evidence type="ECO:0000256" key="5">
    <source>
        <dbReference type="ARBA" id="ARBA00022989"/>
    </source>
</evidence>
<dbReference type="Pfam" id="PF00083">
    <property type="entry name" value="Sugar_tr"/>
    <property type="match status" value="1"/>
</dbReference>
<dbReference type="Proteomes" id="UP001147733">
    <property type="component" value="Unassembled WGS sequence"/>
</dbReference>
<evidence type="ECO:0000256" key="3">
    <source>
        <dbReference type="ARBA" id="ARBA00022448"/>
    </source>
</evidence>
<keyword evidence="11" id="KW-1185">Reference proteome</keyword>
<evidence type="ECO:0000313" key="10">
    <source>
        <dbReference type="EMBL" id="KAJ5221466.1"/>
    </source>
</evidence>
<reference evidence="10" key="2">
    <citation type="journal article" date="2023" name="IMA Fungus">
        <title>Comparative genomic study of the Penicillium genus elucidates a diverse pangenome and 15 lateral gene transfer events.</title>
        <authorList>
            <person name="Petersen C."/>
            <person name="Sorensen T."/>
            <person name="Nielsen M.R."/>
            <person name="Sondergaard T.E."/>
            <person name="Sorensen J.L."/>
            <person name="Fitzpatrick D.A."/>
            <person name="Frisvad J.C."/>
            <person name="Nielsen K.L."/>
        </authorList>
    </citation>
    <scope>NUCLEOTIDE SEQUENCE</scope>
    <source>
        <strain evidence="10">IBT 23319</strain>
    </source>
</reference>
<dbReference type="PANTHER" id="PTHR48022">
    <property type="entry name" value="PLASTIDIC GLUCOSE TRANSPORTER 4"/>
    <property type="match status" value="1"/>
</dbReference>
<feature type="transmembrane region" description="Helical" evidence="8">
    <location>
        <begin position="103"/>
        <end position="121"/>
    </location>
</feature>